<feature type="compositionally biased region" description="Polar residues" evidence="1">
    <location>
        <begin position="61"/>
        <end position="78"/>
    </location>
</feature>
<evidence type="ECO:0000313" key="3">
    <source>
        <dbReference type="Proteomes" id="UP000824161"/>
    </source>
</evidence>
<reference evidence="2" key="2">
    <citation type="journal article" date="2021" name="PeerJ">
        <title>Extensive microbial diversity within the chicken gut microbiome revealed by metagenomics and culture.</title>
        <authorList>
            <person name="Gilroy R."/>
            <person name="Ravi A."/>
            <person name="Getino M."/>
            <person name="Pursley I."/>
            <person name="Horton D.L."/>
            <person name="Alikhan N.F."/>
            <person name="Baker D."/>
            <person name="Gharbi K."/>
            <person name="Hall N."/>
            <person name="Watson M."/>
            <person name="Adriaenssens E.M."/>
            <person name="Foster-Nyarko E."/>
            <person name="Jarju S."/>
            <person name="Secka A."/>
            <person name="Antonio M."/>
            <person name="Oren A."/>
            <person name="Chaudhuri R.R."/>
            <person name="La Ragione R."/>
            <person name="Hildebrand F."/>
            <person name="Pallen M.J."/>
        </authorList>
    </citation>
    <scope>NUCLEOTIDE SEQUENCE</scope>
    <source>
        <strain evidence="2">1383</strain>
    </source>
</reference>
<dbReference type="Proteomes" id="UP000824161">
    <property type="component" value="Unassembled WGS sequence"/>
</dbReference>
<dbReference type="AlphaFoldDB" id="A0A9D1H9E2"/>
<proteinExistence type="predicted"/>
<feature type="region of interest" description="Disordered" evidence="1">
    <location>
        <begin position="61"/>
        <end position="90"/>
    </location>
</feature>
<sequence>MFSLAFFAVLGLQAAVTLNPPPDEGVKINIDPSCPATVTANTIPNSGQAYTVNGSSKYDARTTVTRQSGDQETYTTRAKTGDNDSYYSSWSNNKDKVSRIDVTCSPAETEGN</sequence>
<comment type="caution">
    <text evidence="2">The sequence shown here is derived from an EMBL/GenBank/DDBJ whole genome shotgun (WGS) entry which is preliminary data.</text>
</comment>
<evidence type="ECO:0000256" key="1">
    <source>
        <dbReference type="SAM" id="MobiDB-lite"/>
    </source>
</evidence>
<evidence type="ECO:0000313" key="2">
    <source>
        <dbReference type="EMBL" id="HIT97886.1"/>
    </source>
</evidence>
<organism evidence="2 3">
    <name type="scientific">Candidatus Merdimorpha stercoravium</name>
    <dbReference type="NCBI Taxonomy" id="2840863"/>
    <lineage>
        <taxon>Bacteria</taxon>
        <taxon>Pseudomonadati</taxon>
        <taxon>Bacteroidota</taxon>
        <taxon>Flavobacteriia</taxon>
        <taxon>Flavobacteriales</taxon>
        <taxon>Candidatus Merdimorpha</taxon>
    </lineage>
</organism>
<reference evidence="2" key="1">
    <citation type="submission" date="2020-10" db="EMBL/GenBank/DDBJ databases">
        <authorList>
            <person name="Gilroy R."/>
        </authorList>
    </citation>
    <scope>NUCLEOTIDE SEQUENCE</scope>
    <source>
        <strain evidence="2">1383</strain>
    </source>
</reference>
<protein>
    <submittedName>
        <fullName evidence="2">Uncharacterized protein</fullName>
    </submittedName>
</protein>
<dbReference type="EMBL" id="DVLY01000081">
    <property type="protein sequence ID" value="HIT97886.1"/>
    <property type="molecule type" value="Genomic_DNA"/>
</dbReference>
<gene>
    <name evidence="2" type="ORF">IAC44_03510</name>
</gene>
<name>A0A9D1H9E2_9FLAO</name>
<accession>A0A9D1H9E2</accession>